<dbReference type="Pfam" id="PF03725">
    <property type="entry name" value="RNase_PH_C"/>
    <property type="match status" value="1"/>
</dbReference>
<protein>
    <recommendedName>
        <fullName evidence="1">Exoribonuclease phosphorolytic domain-containing protein</fullName>
    </recommendedName>
</protein>
<feature type="domain" description="Exoribonuclease phosphorolytic" evidence="1">
    <location>
        <begin position="22"/>
        <end position="58"/>
    </location>
</feature>
<proteinExistence type="predicted"/>
<organism evidence="2">
    <name type="scientific">Salix viminalis</name>
    <name type="common">Common osier</name>
    <name type="synonym">Basket willow</name>
    <dbReference type="NCBI Taxonomy" id="40686"/>
    <lineage>
        <taxon>Eukaryota</taxon>
        <taxon>Viridiplantae</taxon>
        <taxon>Streptophyta</taxon>
        <taxon>Embryophyta</taxon>
        <taxon>Tracheophyta</taxon>
        <taxon>Spermatophyta</taxon>
        <taxon>Magnoliopsida</taxon>
        <taxon>eudicotyledons</taxon>
        <taxon>Gunneridae</taxon>
        <taxon>Pentapetalae</taxon>
        <taxon>rosids</taxon>
        <taxon>fabids</taxon>
        <taxon>Malpighiales</taxon>
        <taxon>Salicaceae</taxon>
        <taxon>Saliceae</taxon>
        <taxon>Salix</taxon>
    </lineage>
</organism>
<evidence type="ECO:0000259" key="1">
    <source>
        <dbReference type="Pfam" id="PF03725"/>
    </source>
</evidence>
<dbReference type="SUPFAM" id="SSF55666">
    <property type="entry name" value="Ribonuclease PH domain 2-like"/>
    <property type="match status" value="1"/>
</dbReference>
<dbReference type="Gene3D" id="3.30.230.70">
    <property type="entry name" value="GHMP Kinase, N-terminal domain"/>
    <property type="match status" value="1"/>
</dbReference>
<gene>
    <name evidence="2" type="ORF">SVIM_LOCUS352681</name>
</gene>
<reference evidence="2" key="1">
    <citation type="submission" date="2019-03" db="EMBL/GenBank/DDBJ databases">
        <authorList>
            <person name="Mank J."/>
            <person name="Almeida P."/>
        </authorList>
    </citation>
    <scope>NUCLEOTIDE SEQUENCE</scope>
    <source>
        <strain evidence="2">78183</strain>
    </source>
</reference>
<accession>A0A6N2MUP9</accession>
<evidence type="ECO:0000313" key="2">
    <source>
        <dbReference type="EMBL" id="VFU51907.1"/>
    </source>
</evidence>
<dbReference type="AlphaFoldDB" id="A0A6N2MUP9"/>
<sequence>MSQINQSCAGAGAADAGIPMRDLVTSCSAGFLNTTPLLDLNYVEDSAGGPDVTVGILPMTNVLRFL</sequence>
<dbReference type="InterPro" id="IPR036345">
    <property type="entry name" value="ExoRNase_PH_dom2_sf"/>
</dbReference>
<dbReference type="InterPro" id="IPR027408">
    <property type="entry name" value="PNPase/RNase_PH_dom_sf"/>
</dbReference>
<name>A0A6N2MUP9_SALVM</name>
<dbReference type="EMBL" id="CAADRP010001774">
    <property type="protein sequence ID" value="VFU51907.1"/>
    <property type="molecule type" value="Genomic_DNA"/>
</dbReference>
<dbReference type="InterPro" id="IPR015847">
    <property type="entry name" value="ExoRNase_PH_dom2"/>
</dbReference>